<dbReference type="Proteomes" id="UP000823865">
    <property type="component" value="Unassembled WGS sequence"/>
</dbReference>
<dbReference type="InterPro" id="IPR052724">
    <property type="entry name" value="GT117_domain-containing"/>
</dbReference>
<feature type="transmembrane region" description="Helical" evidence="1">
    <location>
        <begin position="74"/>
        <end position="97"/>
    </location>
</feature>
<keyword evidence="1" id="KW-0812">Transmembrane</keyword>
<dbReference type="Pfam" id="PF11028">
    <property type="entry name" value="TMEM260-like"/>
    <property type="match status" value="1"/>
</dbReference>
<name>A0A9E2L748_9BACT</name>
<organism evidence="2 3">
    <name type="scientific">Candidatus Paraprevotella stercoravium</name>
    <dbReference type="NCBI Taxonomy" id="2838725"/>
    <lineage>
        <taxon>Bacteria</taxon>
        <taxon>Pseudomonadati</taxon>
        <taxon>Bacteroidota</taxon>
        <taxon>Bacteroidia</taxon>
        <taxon>Bacteroidales</taxon>
        <taxon>Prevotellaceae</taxon>
        <taxon>Paraprevotella</taxon>
    </lineage>
</organism>
<feature type="transmembrane region" description="Helical" evidence="1">
    <location>
        <begin position="344"/>
        <end position="364"/>
    </location>
</feature>
<keyword evidence="1" id="KW-1133">Transmembrane helix</keyword>
<feature type="transmembrane region" description="Helical" evidence="1">
    <location>
        <begin position="661"/>
        <end position="679"/>
    </location>
</feature>
<feature type="transmembrane region" description="Helical" evidence="1">
    <location>
        <begin position="599"/>
        <end position="617"/>
    </location>
</feature>
<dbReference type="PANTHER" id="PTHR16214:SF3">
    <property type="entry name" value="TRANSMEMBRANE PROTEIN 260"/>
    <property type="match status" value="1"/>
</dbReference>
<evidence type="ECO:0000256" key="1">
    <source>
        <dbReference type="SAM" id="Phobius"/>
    </source>
</evidence>
<dbReference type="EMBL" id="JAHLFU010000121">
    <property type="protein sequence ID" value="MBU3853335.1"/>
    <property type="molecule type" value="Genomic_DNA"/>
</dbReference>
<dbReference type="InterPro" id="IPR021280">
    <property type="entry name" value="TMEM260-like"/>
</dbReference>
<feature type="transmembrane region" description="Helical" evidence="1">
    <location>
        <begin position="257"/>
        <end position="279"/>
    </location>
</feature>
<feature type="transmembrane region" description="Helical" evidence="1">
    <location>
        <begin position="146"/>
        <end position="164"/>
    </location>
</feature>
<feature type="transmembrane region" description="Helical" evidence="1">
    <location>
        <begin position="313"/>
        <end position="332"/>
    </location>
</feature>
<sequence length="1111" mass="127396">MKQYNKINNLVGWITFVIAAVTYCMTIEPTASFWDCPEFITTGYKLEVGHPPGAPFFMLTANLFSQFASDPSHVAMMVNIMSALMSAACILFLFWSITHLAKKLICPEDKNLTAGRLIAIMGSGLVGALVYTWSDTFWFSAVEGEVYAYSSLFTALVFWLILKWENRADEPHSDRWLILIAYLTGLSVGVHLLNLLCIPAIVLVYYYKKHPHANLKGSLIALAGSMVLIAVVLYGIVPGIVKVGGWFELLFVNDFGLPFNTGLIVYIIILAASIIWGVYESYTMRSRKRMNLSFLATVGLLGIPFYGHGWGSVVIGIVVLGILAVYLFANLNEKYRVSARTMNTSLLALMMIVVGYSSYAVIVIRSSANTPMDQNSPEDIFTLGDYLGREQYGSRPLFYGQTYASKPALKEVEGGCVYDVVEGAPVYQRKEKESPDEKDSYEIVRYKTEYRYAQNMLFPRMYSDLAGHPEAYEAWLGGIEGKEVPYDQCGTMMMVKIPTQWENIKFFFIYQLNYMYWRYFMWNFAGRQNDIQGQGEIEHGNWITGIPFIDNALVGDQSLLPAELKENKGHNVFYCLPLILGLIGLFWQAYRGERGIQQFWIVFFLFFMTGLAIVLYLNQTPQQVRERDYAYAGSFYAFAIWIGLGVTAIAEWLRKRKLNEVAASVVASVVCLFVPLQMVSQTWDDHDRSGRYTCRDFGQNYLNSVPDKGNPILFTNGDNDTFPLWYNQETEGVRTDVRVCNLSYLQTDWYIDQMRRPAYDSPSVPINWDRIDYVSGHNEAVYVRPEAMETINNYYRQNPEEARREFGDNPYELKNILKYWVRQPKESGLQMIPTDSIVIKLDKEAIRRSGMLAPDSIPDYMHISLKGKHVLYKSELMMLEMLANTNWERPLYMAITVGAENHLNLTNNFLQEGLAYRITPFDNTKLGRRVDSEKMYENLMKKFRFGGIDNPDIYLDETTLRMCDTHRRMFVTLASQLLREGKKDKALEVLDYCEKMIPGTTVPHDYAMSSSKEMADDYIQLGQMEKAKSILNYLANNSVEYITWYLSLDDMHFSRSYENCLRHFYILDDVCKSLTNIKGEQEGQEMTPSALHYAKKFEELYKQLESRVGQN</sequence>
<feature type="transmembrane region" description="Helical" evidence="1">
    <location>
        <begin position="571"/>
        <end position="587"/>
    </location>
</feature>
<dbReference type="AlphaFoldDB" id="A0A9E2L748"/>
<feature type="transmembrane region" description="Helical" evidence="1">
    <location>
        <begin position="117"/>
        <end position="134"/>
    </location>
</feature>
<comment type="caution">
    <text evidence="2">The sequence shown here is derived from an EMBL/GenBank/DDBJ whole genome shotgun (WGS) entry which is preliminary data.</text>
</comment>
<feature type="transmembrane region" description="Helical" evidence="1">
    <location>
        <begin position="629"/>
        <end position="649"/>
    </location>
</feature>
<feature type="transmembrane region" description="Helical" evidence="1">
    <location>
        <begin position="291"/>
        <end position="307"/>
    </location>
</feature>
<feature type="transmembrane region" description="Helical" evidence="1">
    <location>
        <begin position="50"/>
        <end position="67"/>
    </location>
</feature>
<gene>
    <name evidence="2" type="ORF">H9789_05865</name>
</gene>
<feature type="transmembrane region" description="Helical" evidence="1">
    <location>
        <begin position="219"/>
        <end position="237"/>
    </location>
</feature>
<evidence type="ECO:0000313" key="2">
    <source>
        <dbReference type="EMBL" id="MBU3853335.1"/>
    </source>
</evidence>
<reference evidence="2" key="2">
    <citation type="submission" date="2021-04" db="EMBL/GenBank/DDBJ databases">
        <authorList>
            <person name="Gilroy R."/>
        </authorList>
    </citation>
    <scope>NUCLEOTIDE SEQUENCE</scope>
    <source>
        <strain evidence="2">G3-2149</strain>
    </source>
</reference>
<feature type="transmembrane region" description="Helical" evidence="1">
    <location>
        <begin position="176"/>
        <end position="207"/>
    </location>
</feature>
<protein>
    <submittedName>
        <fullName evidence="2">DUF2723 domain-containing protein</fullName>
    </submittedName>
</protein>
<evidence type="ECO:0000313" key="3">
    <source>
        <dbReference type="Proteomes" id="UP000823865"/>
    </source>
</evidence>
<dbReference type="PANTHER" id="PTHR16214">
    <property type="entry name" value="TRANSMEMBRANE PROTEIN 260"/>
    <property type="match status" value="1"/>
</dbReference>
<accession>A0A9E2L748</accession>
<keyword evidence="1" id="KW-0472">Membrane</keyword>
<reference evidence="2" key="1">
    <citation type="journal article" date="2021" name="PeerJ">
        <title>Extensive microbial diversity within the chicken gut microbiome revealed by metagenomics and culture.</title>
        <authorList>
            <person name="Gilroy R."/>
            <person name="Ravi A."/>
            <person name="Getino M."/>
            <person name="Pursley I."/>
            <person name="Horton D.L."/>
            <person name="Alikhan N.F."/>
            <person name="Baker D."/>
            <person name="Gharbi K."/>
            <person name="Hall N."/>
            <person name="Watson M."/>
            <person name="Adriaenssens E.M."/>
            <person name="Foster-Nyarko E."/>
            <person name="Jarju S."/>
            <person name="Secka A."/>
            <person name="Antonio M."/>
            <person name="Oren A."/>
            <person name="Chaudhuri R.R."/>
            <person name="La Ragione R."/>
            <person name="Hildebrand F."/>
            <person name="Pallen M.J."/>
        </authorList>
    </citation>
    <scope>NUCLEOTIDE SEQUENCE</scope>
    <source>
        <strain evidence="2">G3-2149</strain>
    </source>
</reference>
<proteinExistence type="predicted"/>